<keyword evidence="3" id="KW-1185">Reference proteome</keyword>
<keyword evidence="1" id="KW-1133">Transmembrane helix</keyword>
<reference evidence="3" key="1">
    <citation type="journal article" date="2019" name="Int. J. Syst. Evol. Microbiol.">
        <title>The Global Catalogue of Microorganisms (GCM) 10K type strain sequencing project: providing services to taxonomists for standard genome sequencing and annotation.</title>
        <authorList>
            <consortium name="The Broad Institute Genomics Platform"/>
            <consortium name="The Broad Institute Genome Sequencing Center for Infectious Disease"/>
            <person name="Wu L."/>
            <person name="Ma J."/>
        </authorList>
    </citation>
    <scope>NUCLEOTIDE SEQUENCE [LARGE SCALE GENOMIC DNA]</scope>
    <source>
        <strain evidence="3">CGMCC 4.7277</strain>
    </source>
</reference>
<comment type="caution">
    <text evidence="2">The sequence shown here is derived from an EMBL/GenBank/DDBJ whole genome shotgun (WGS) entry which is preliminary data.</text>
</comment>
<name>A0ABW0QBX1_9BURK</name>
<evidence type="ECO:0008006" key="4">
    <source>
        <dbReference type="Google" id="ProtNLM"/>
    </source>
</evidence>
<organism evidence="2 3">
    <name type="scientific">Polaromonas jejuensis</name>
    <dbReference type="NCBI Taxonomy" id="457502"/>
    <lineage>
        <taxon>Bacteria</taxon>
        <taxon>Pseudomonadati</taxon>
        <taxon>Pseudomonadota</taxon>
        <taxon>Betaproteobacteria</taxon>
        <taxon>Burkholderiales</taxon>
        <taxon>Comamonadaceae</taxon>
        <taxon>Polaromonas</taxon>
    </lineage>
</organism>
<feature type="transmembrane region" description="Helical" evidence="1">
    <location>
        <begin position="75"/>
        <end position="95"/>
    </location>
</feature>
<dbReference type="Proteomes" id="UP001596084">
    <property type="component" value="Unassembled WGS sequence"/>
</dbReference>
<accession>A0ABW0QBX1</accession>
<keyword evidence="1" id="KW-0472">Membrane</keyword>
<feature type="transmembrane region" description="Helical" evidence="1">
    <location>
        <begin position="107"/>
        <end position="128"/>
    </location>
</feature>
<keyword evidence="1" id="KW-0812">Transmembrane</keyword>
<evidence type="ECO:0000313" key="3">
    <source>
        <dbReference type="Proteomes" id="UP001596084"/>
    </source>
</evidence>
<proteinExistence type="predicted"/>
<dbReference type="EMBL" id="JBHSMX010000014">
    <property type="protein sequence ID" value="MFC5521382.1"/>
    <property type="molecule type" value="Genomic_DNA"/>
</dbReference>
<protein>
    <recommendedName>
        <fullName evidence="4">Integral membrane protein</fullName>
    </recommendedName>
</protein>
<evidence type="ECO:0000313" key="2">
    <source>
        <dbReference type="EMBL" id="MFC5521382.1"/>
    </source>
</evidence>
<feature type="transmembrane region" description="Helical" evidence="1">
    <location>
        <begin position="48"/>
        <end position="68"/>
    </location>
</feature>
<gene>
    <name evidence="2" type="ORF">ACFPP7_10695</name>
</gene>
<evidence type="ECO:0000256" key="1">
    <source>
        <dbReference type="SAM" id="Phobius"/>
    </source>
</evidence>
<feature type="transmembrane region" description="Helical" evidence="1">
    <location>
        <begin position="21"/>
        <end position="42"/>
    </location>
</feature>
<sequence>MSSTSFISSPNFLRNVLRVDALSCVACGLLQVALTGTMARLLGLPETLLAYTGEFLLMYAAAVAFISTRKPVPRSLVWALVAGNLAWAAGCVLLLVSGRVSPSMLGLAYVVVQALTVAVLAELQFFGLRRSAPRPAW</sequence>
<dbReference type="RefSeq" id="WP_068835315.1">
    <property type="nucleotide sequence ID" value="NZ_JBHSMX010000014.1"/>
</dbReference>